<keyword evidence="4 9" id="KW-0863">Zinc-finger</keyword>
<evidence type="ECO:0000256" key="1">
    <source>
        <dbReference type="ARBA" id="ARBA00004123"/>
    </source>
</evidence>
<keyword evidence="7" id="KW-0804">Transcription</keyword>
<dbReference type="Pfam" id="PF13894">
    <property type="entry name" value="zf-C2H2_4"/>
    <property type="match status" value="1"/>
</dbReference>
<evidence type="ECO:0000256" key="9">
    <source>
        <dbReference type="PROSITE-ProRule" id="PRU00042"/>
    </source>
</evidence>
<keyword evidence="3" id="KW-0677">Repeat</keyword>
<keyword evidence="2" id="KW-0479">Metal-binding</keyword>
<dbReference type="Proteomes" id="UP001497497">
    <property type="component" value="Unassembled WGS sequence"/>
</dbReference>
<name>A0AAV2IKN2_LYMST</name>
<dbReference type="SMART" id="SM00355">
    <property type="entry name" value="ZnF_C2H2"/>
    <property type="match status" value="7"/>
</dbReference>
<keyword evidence="12" id="KW-1185">Reference proteome</keyword>
<feature type="domain" description="C2H2-type" evidence="10">
    <location>
        <begin position="89"/>
        <end position="113"/>
    </location>
</feature>
<accession>A0AAV2IKN2</accession>
<dbReference type="FunFam" id="3.30.160.60:FF:000446">
    <property type="entry name" value="Zinc finger protein"/>
    <property type="match status" value="1"/>
</dbReference>
<keyword evidence="6" id="KW-0805">Transcription regulation</keyword>
<feature type="domain" description="C2H2-type" evidence="10">
    <location>
        <begin position="33"/>
        <end position="60"/>
    </location>
</feature>
<dbReference type="FunFam" id="3.30.160.60:FF:001289">
    <property type="entry name" value="Zinc finger protein 574"/>
    <property type="match status" value="1"/>
</dbReference>
<evidence type="ECO:0000256" key="6">
    <source>
        <dbReference type="ARBA" id="ARBA00023015"/>
    </source>
</evidence>
<comment type="caution">
    <text evidence="11">The sequence shown here is derived from an EMBL/GenBank/DDBJ whole genome shotgun (WGS) entry which is preliminary data.</text>
</comment>
<protein>
    <recommendedName>
        <fullName evidence="10">C2H2-type domain-containing protein</fullName>
    </recommendedName>
</protein>
<dbReference type="GO" id="GO:0005634">
    <property type="term" value="C:nucleus"/>
    <property type="evidence" value="ECO:0007669"/>
    <property type="project" value="UniProtKB-SubCell"/>
</dbReference>
<feature type="domain" description="C2H2-type" evidence="10">
    <location>
        <begin position="61"/>
        <end position="88"/>
    </location>
</feature>
<dbReference type="FunFam" id="3.30.160.60:FF:000086">
    <property type="entry name" value="transcription factor E4F1 isoform X1"/>
    <property type="match status" value="1"/>
</dbReference>
<dbReference type="PROSITE" id="PS50157">
    <property type="entry name" value="ZINC_FINGER_C2H2_2"/>
    <property type="match status" value="5"/>
</dbReference>
<dbReference type="InterPro" id="IPR013087">
    <property type="entry name" value="Znf_C2H2_type"/>
</dbReference>
<feature type="domain" description="C2H2-type" evidence="10">
    <location>
        <begin position="116"/>
        <end position="145"/>
    </location>
</feature>
<feature type="domain" description="C2H2-type" evidence="10">
    <location>
        <begin position="146"/>
        <end position="173"/>
    </location>
</feature>
<keyword evidence="8" id="KW-0539">Nucleus</keyword>
<dbReference type="GO" id="GO:0008270">
    <property type="term" value="F:zinc ion binding"/>
    <property type="evidence" value="ECO:0007669"/>
    <property type="project" value="UniProtKB-KW"/>
</dbReference>
<sequence length="300" mass="33986">MVEELICSFCEHRAESEVEFNEHAKKHEGDCPYFCSECDSRFKTKNQLFAHKPKHQLEKPFVCAICNSGFKWKHALKNHMITHSATKDHLCDVCGYATAHKSQLKAHKLIHTGLMFKCPIQGCQFEATKRQNLKYHMVTHTHEKPHQCDICGQSFSLIKNMRRHMLLHTDTRPFSCKICSFSTTRYDKLKEHNHKLHNIGEAPVTKREITDETVSLLNSNVTYVSSEGITINSDGGITEETLQTIAQLASAQNLSSIDLQGTTINIEQTAEDGTVYPIIATVQSYTDSSGEIQYIAEIPD</sequence>
<evidence type="ECO:0000256" key="7">
    <source>
        <dbReference type="ARBA" id="ARBA00023163"/>
    </source>
</evidence>
<dbReference type="InterPro" id="IPR036236">
    <property type="entry name" value="Znf_C2H2_sf"/>
</dbReference>
<organism evidence="11 12">
    <name type="scientific">Lymnaea stagnalis</name>
    <name type="common">Great pond snail</name>
    <name type="synonym">Helix stagnalis</name>
    <dbReference type="NCBI Taxonomy" id="6523"/>
    <lineage>
        <taxon>Eukaryota</taxon>
        <taxon>Metazoa</taxon>
        <taxon>Spiralia</taxon>
        <taxon>Lophotrochozoa</taxon>
        <taxon>Mollusca</taxon>
        <taxon>Gastropoda</taxon>
        <taxon>Heterobranchia</taxon>
        <taxon>Euthyneura</taxon>
        <taxon>Panpulmonata</taxon>
        <taxon>Hygrophila</taxon>
        <taxon>Lymnaeoidea</taxon>
        <taxon>Lymnaeidae</taxon>
        <taxon>Lymnaea</taxon>
    </lineage>
</organism>
<dbReference type="AlphaFoldDB" id="A0AAV2IKN2"/>
<evidence type="ECO:0000256" key="4">
    <source>
        <dbReference type="ARBA" id="ARBA00022771"/>
    </source>
</evidence>
<dbReference type="PANTHER" id="PTHR24379:SF121">
    <property type="entry name" value="C2H2-TYPE DOMAIN-CONTAINING PROTEIN"/>
    <property type="match status" value="1"/>
</dbReference>
<evidence type="ECO:0000259" key="10">
    <source>
        <dbReference type="PROSITE" id="PS50157"/>
    </source>
</evidence>
<gene>
    <name evidence="11" type="ORF">GSLYS_00020981001</name>
</gene>
<evidence type="ECO:0000256" key="3">
    <source>
        <dbReference type="ARBA" id="ARBA00022737"/>
    </source>
</evidence>
<dbReference type="EMBL" id="CAXITT010001037">
    <property type="protein sequence ID" value="CAL1547664.1"/>
    <property type="molecule type" value="Genomic_DNA"/>
</dbReference>
<dbReference type="PROSITE" id="PS00028">
    <property type="entry name" value="ZINC_FINGER_C2H2_1"/>
    <property type="match status" value="3"/>
</dbReference>
<evidence type="ECO:0000313" key="12">
    <source>
        <dbReference type="Proteomes" id="UP001497497"/>
    </source>
</evidence>
<keyword evidence="5" id="KW-0862">Zinc</keyword>
<evidence type="ECO:0000256" key="8">
    <source>
        <dbReference type="ARBA" id="ARBA00023242"/>
    </source>
</evidence>
<comment type="subcellular location">
    <subcellularLocation>
        <location evidence="1">Nucleus</location>
    </subcellularLocation>
</comment>
<dbReference type="PANTHER" id="PTHR24379">
    <property type="entry name" value="KRAB AND ZINC FINGER DOMAIN-CONTAINING"/>
    <property type="match status" value="1"/>
</dbReference>
<proteinExistence type="predicted"/>
<dbReference type="Gene3D" id="3.30.160.60">
    <property type="entry name" value="Classic Zinc Finger"/>
    <property type="match status" value="5"/>
</dbReference>
<evidence type="ECO:0000256" key="5">
    <source>
        <dbReference type="ARBA" id="ARBA00022833"/>
    </source>
</evidence>
<dbReference type="GO" id="GO:0006357">
    <property type="term" value="P:regulation of transcription by RNA polymerase II"/>
    <property type="evidence" value="ECO:0007669"/>
    <property type="project" value="UniProtKB-ARBA"/>
</dbReference>
<evidence type="ECO:0000313" key="11">
    <source>
        <dbReference type="EMBL" id="CAL1547664.1"/>
    </source>
</evidence>
<dbReference type="SUPFAM" id="SSF57667">
    <property type="entry name" value="beta-beta-alpha zinc fingers"/>
    <property type="match status" value="4"/>
</dbReference>
<evidence type="ECO:0000256" key="2">
    <source>
        <dbReference type="ARBA" id="ARBA00022723"/>
    </source>
</evidence>
<reference evidence="11 12" key="1">
    <citation type="submission" date="2024-04" db="EMBL/GenBank/DDBJ databases">
        <authorList>
            <consortium name="Genoscope - CEA"/>
            <person name="William W."/>
        </authorList>
    </citation>
    <scope>NUCLEOTIDE SEQUENCE [LARGE SCALE GENOMIC DNA]</scope>
</reference>